<dbReference type="InterPro" id="IPR011766">
    <property type="entry name" value="TPP_enzyme_TPP-bd"/>
</dbReference>
<dbReference type="PROSITE" id="PS00187">
    <property type="entry name" value="TPP_ENZYMES"/>
    <property type="match status" value="1"/>
</dbReference>
<feature type="domain" description="Thiamine pyrophosphate enzyme central" evidence="5">
    <location>
        <begin position="200"/>
        <end position="329"/>
    </location>
</feature>
<evidence type="ECO:0000313" key="9">
    <source>
        <dbReference type="Proteomes" id="UP000051565"/>
    </source>
</evidence>
<evidence type="ECO:0000259" key="5">
    <source>
        <dbReference type="Pfam" id="PF00205"/>
    </source>
</evidence>
<accession>A0A0R2JVA6</accession>
<dbReference type="Proteomes" id="UP000051565">
    <property type="component" value="Unassembled WGS sequence"/>
</dbReference>
<reference evidence="8 9" key="1">
    <citation type="journal article" date="2015" name="Genome Announc.">
        <title>Expanding the biotechnology potential of lactobacilli through comparative genomics of 213 strains and associated genera.</title>
        <authorList>
            <person name="Sun Z."/>
            <person name="Harris H.M."/>
            <person name="McCann A."/>
            <person name="Guo C."/>
            <person name="Argimon S."/>
            <person name="Zhang W."/>
            <person name="Yang X."/>
            <person name="Jeffery I.B."/>
            <person name="Cooney J.C."/>
            <person name="Kagawa T.F."/>
            <person name="Liu W."/>
            <person name="Song Y."/>
            <person name="Salvetti E."/>
            <person name="Wrobel A."/>
            <person name="Rasinkangas P."/>
            <person name="Parkhill J."/>
            <person name="Rea M.C."/>
            <person name="O'Sullivan O."/>
            <person name="Ritari J."/>
            <person name="Douillard F.P."/>
            <person name="Paul Ross R."/>
            <person name="Yang R."/>
            <person name="Briner A.E."/>
            <person name="Felis G.E."/>
            <person name="de Vos W.M."/>
            <person name="Barrangou R."/>
            <person name="Klaenhammer T.R."/>
            <person name="Caufield P.W."/>
            <person name="Cui Y."/>
            <person name="Zhang H."/>
            <person name="O'Toole P.W."/>
        </authorList>
    </citation>
    <scope>NUCLEOTIDE SEQUENCE [LARGE SCALE GENOMIC DNA]</scope>
    <source>
        <strain evidence="8 9">DSM 20690</strain>
    </source>
</reference>
<evidence type="ECO:0000313" key="8">
    <source>
        <dbReference type="EMBL" id="KRN78292.1"/>
    </source>
</evidence>
<dbReference type="InterPro" id="IPR047211">
    <property type="entry name" value="POXB-like"/>
</dbReference>
<dbReference type="EMBL" id="JQBT01000036">
    <property type="protein sequence ID" value="KRN78292.1"/>
    <property type="molecule type" value="Genomic_DNA"/>
</dbReference>
<name>A0A0R2JVA6_9LACO</name>
<evidence type="ECO:0000259" key="6">
    <source>
        <dbReference type="Pfam" id="PF02775"/>
    </source>
</evidence>
<dbReference type="Gene3D" id="3.40.50.970">
    <property type="match status" value="2"/>
</dbReference>
<dbReference type="InterPro" id="IPR047210">
    <property type="entry name" value="TPP_PYR_POXB-like"/>
</dbReference>
<keyword evidence="8" id="KW-0670">Pyruvate</keyword>
<evidence type="ECO:0000256" key="3">
    <source>
        <dbReference type="NCBIfam" id="TIGR02720"/>
    </source>
</evidence>
<dbReference type="InterPro" id="IPR029035">
    <property type="entry name" value="DHS-like_NAD/FAD-binding_dom"/>
</dbReference>
<comment type="similarity">
    <text evidence="1 4">Belongs to the TPP enzyme family.</text>
</comment>
<feature type="domain" description="Thiamine pyrophosphate enzyme N-terminal TPP-binding" evidence="7">
    <location>
        <begin position="12"/>
        <end position="121"/>
    </location>
</feature>
<dbReference type="Pfam" id="PF02775">
    <property type="entry name" value="TPP_enzyme_C"/>
    <property type="match status" value="1"/>
</dbReference>
<keyword evidence="2 4" id="KW-0786">Thiamine pyrophosphate</keyword>
<dbReference type="NCBIfam" id="TIGR02720">
    <property type="entry name" value="pyruv_oxi_spxB"/>
    <property type="match status" value="1"/>
</dbReference>
<organism evidence="8 9">
    <name type="scientific">Fructilactobacillus lindneri DSM 20690 = JCM 11027</name>
    <dbReference type="NCBI Taxonomy" id="1122148"/>
    <lineage>
        <taxon>Bacteria</taxon>
        <taxon>Bacillati</taxon>
        <taxon>Bacillota</taxon>
        <taxon>Bacilli</taxon>
        <taxon>Lactobacillales</taxon>
        <taxon>Lactobacillaceae</taxon>
        <taxon>Fructilactobacillus</taxon>
    </lineage>
</organism>
<sequence>MMKDVNKVPAAVAMLKVIEAYGVKDIYGYPGGSINSTLKALDIEKEKINYIQIRHEQVGALAAAAHTKLTGKIGVAFGSAGPGAVNLLNGLYDAKEDHVPVLALVGQVGHDNMNYNYFQEMPEVPMFEDVAVYDRLVMTPESLPHVIDRAIHEAYAKKGVAVVVIPNDFGFDLIPDVRYDSASQTYNKPAPEPQATDAEVDEFLQLVKDAKRPVIHVGRGIKNGGDKLIELSKKLQIPLVMDGLAKGYVNEDYEGNLGTANRAASKAADEILDVSDLVIAIGGDFPFANSFYATHDFKYIQIDNQTIELGRHHVPELAIWSDATQFVEKALDRSETVAPSGFFKAAAADMQNWKQYIKKMLASDDESLTPAQVYNQINRVSNPDTIYSVDVGDNIINTFRYLNIRPTNQWVISALFATMGSGVPGAIAAKLDNPKKQVFNIAGDGALSMVMQDLVTMTKYHLPIINIVTQNGDLSFIKGEQEDLPMQFYGLDLQQQDFAMIAKGMGLDAIRVTDYRELPAAFDKAVQAANAGTPFLIDIVINDKRGLPVEDLDVKIVDGKLEESVSHKYKDDKPAGKTYSLQEFFDYYGGQDLLPLAHYFYEYDVKL</sequence>
<dbReference type="SUPFAM" id="SSF52518">
    <property type="entry name" value="Thiamin diphosphate-binding fold (THDP-binding)"/>
    <property type="match status" value="2"/>
</dbReference>
<proteinExistence type="inferred from homology"/>
<protein>
    <recommendedName>
        <fullName evidence="3">Pyruvate oxidase</fullName>
        <ecNumber evidence="3">1.2.3.3</ecNumber>
    </recommendedName>
</protein>
<dbReference type="GO" id="GO:0047112">
    <property type="term" value="F:pyruvate oxidase activity"/>
    <property type="evidence" value="ECO:0007669"/>
    <property type="project" value="UniProtKB-UniRule"/>
</dbReference>
<dbReference type="PATRIC" id="fig|1122148.6.peg.1465"/>
<dbReference type="InterPro" id="IPR012001">
    <property type="entry name" value="Thiamin_PyroP_enz_TPP-bd_dom"/>
</dbReference>
<dbReference type="InterPro" id="IPR029061">
    <property type="entry name" value="THDP-binding"/>
</dbReference>
<dbReference type="PANTHER" id="PTHR42981:SF2">
    <property type="entry name" value="PYRUVATE DEHYDROGENASE [UBIQUINONE]"/>
    <property type="match status" value="1"/>
</dbReference>
<dbReference type="SUPFAM" id="SSF52467">
    <property type="entry name" value="DHS-like NAD/FAD-binding domain"/>
    <property type="match status" value="1"/>
</dbReference>
<dbReference type="AlphaFoldDB" id="A0A0R2JVA6"/>
<comment type="caution">
    <text evidence="8">The sequence shown here is derived from an EMBL/GenBank/DDBJ whole genome shotgun (WGS) entry which is preliminary data.</text>
</comment>
<dbReference type="InterPro" id="IPR000399">
    <property type="entry name" value="TPP-bd_CS"/>
</dbReference>
<dbReference type="InterPro" id="IPR014092">
    <property type="entry name" value="Pyruvate_oxidase"/>
</dbReference>
<feature type="domain" description="Thiamine pyrophosphate enzyme TPP-binding" evidence="6">
    <location>
        <begin position="390"/>
        <end position="539"/>
    </location>
</feature>
<evidence type="ECO:0000256" key="4">
    <source>
        <dbReference type="RuleBase" id="RU362132"/>
    </source>
</evidence>
<dbReference type="Pfam" id="PF00205">
    <property type="entry name" value="TPP_enzyme_M"/>
    <property type="match status" value="1"/>
</dbReference>
<dbReference type="PANTHER" id="PTHR42981">
    <property type="entry name" value="PYRUVATE DEHYDROGENASE [UBIQUINONE]"/>
    <property type="match status" value="1"/>
</dbReference>
<dbReference type="CDD" id="cd07039">
    <property type="entry name" value="TPP_PYR_POX"/>
    <property type="match status" value="1"/>
</dbReference>
<dbReference type="Gene3D" id="3.40.50.1220">
    <property type="entry name" value="TPP-binding domain"/>
    <property type="match status" value="1"/>
</dbReference>
<evidence type="ECO:0000256" key="2">
    <source>
        <dbReference type="ARBA" id="ARBA00023052"/>
    </source>
</evidence>
<dbReference type="EC" id="1.2.3.3" evidence="3"/>
<gene>
    <name evidence="8" type="ORF">IV52_GL001427</name>
</gene>
<evidence type="ECO:0000259" key="7">
    <source>
        <dbReference type="Pfam" id="PF02776"/>
    </source>
</evidence>
<dbReference type="InterPro" id="IPR012000">
    <property type="entry name" value="Thiamin_PyroP_enz_cen_dom"/>
</dbReference>
<keyword evidence="9" id="KW-1185">Reference proteome</keyword>
<evidence type="ECO:0000256" key="1">
    <source>
        <dbReference type="ARBA" id="ARBA00007812"/>
    </source>
</evidence>
<dbReference type="Pfam" id="PF02776">
    <property type="entry name" value="TPP_enzyme_N"/>
    <property type="match status" value="1"/>
</dbReference>
<dbReference type="GO" id="GO:0030976">
    <property type="term" value="F:thiamine pyrophosphate binding"/>
    <property type="evidence" value="ECO:0007669"/>
    <property type="project" value="InterPro"/>
</dbReference>
<dbReference type="GO" id="GO:0000287">
    <property type="term" value="F:magnesium ion binding"/>
    <property type="evidence" value="ECO:0007669"/>
    <property type="project" value="InterPro"/>
</dbReference>